<dbReference type="PANTHER" id="PTHR47163:SF2">
    <property type="entry name" value="SI:DKEY-17M8.2"/>
    <property type="match status" value="1"/>
</dbReference>
<evidence type="ECO:0008006" key="3">
    <source>
        <dbReference type="Google" id="ProtNLM"/>
    </source>
</evidence>
<proteinExistence type="predicted"/>
<dbReference type="EMBL" id="JWZT01004789">
    <property type="protein sequence ID" value="KII63054.1"/>
    <property type="molecule type" value="Genomic_DNA"/>
</dbReference>
<dbReference type="OrthoDB" id="5984690at2759"/>
<organism evidence="1 2">
    <name type="scientific">Thelohanellus kitauei</name>
    <name type="common">Myxosporean</name>
    <dbReference type="NCBI Taxonomy" id="669202"/>
    <lineage>
        <taxon>Eukaryota</taxon>
        <taxon>Metazoa</taxon>
        <taxon>Cnidaria</taxon>
        <taxon>Myxozoa</taxon>
        <taxon>Myxosporea</taxon>
        <taxon>Bivalvulida</taxon>
        <taxon>Platysporina</taxon>
        <taxon>Myxobolidae</taxon>
        <taxon>Thelohanellus</taxon>
    </lineage>
</organism>
<gene>
    <name evidence="1" type="ORF">RF11_08415</name>
</gene>
<name>A0A0C2MF98_THEKT</name>
<reference evidence="1 2" key="1">
    <citation type="journal article" date="2014" name="Genome Biol. Evol.">
        <title>The genome of the myxosporean Thelohanellus kitauei shows adaptations to nutrient acquisition within its fish host.</title>
        <authorList>
            <person name="Yang Y."/>
            <person name="Xiong J."/>
            <person name="Zhou Z."/>
            <person name="Huo F."/>
            <person name="Miao W."/>
            <person name="Ran C."/>
            <person name="Liu Y."/>
            <person name="Zhang J."/>
            <person name="Feng J."/>
            <person name="Wang M."/>
            <person name="Wang M."/>
            <person name="Wang L."/>
            <person name="Yao B."/>
        </authorList>
    </citation>
    <scope>NUCLEOTIDE SEQUENCE [LARGE SCALE GENOMIC DNA]</scope>
    <source>
        <strain evidence="1">Wuqing</strain>
    </source>
</reference>
<dbReference type="PANTHER" id="PTHR47163">
    <property type="entry name" value="DDE_TNP_IS1595 DOMAIN-CONTAINING PROTEIN"/>
    <property type="match status" value="1"/>
</dbReference>
<accession>A0A0C2MF98</accession>
<dbReference type="Proteomes" id="UP000031668">
    <property type="component" value="Unassembled WGS sequence"/>
</dbReference>
<keyword evidence="2" id="KW-1185">Reference proteome</keyword>
<sequence>MQLLNDSLDFIDFQIGDKEIVLEIDETKLEKNKHYRGHPLNGAWVLSDVERTLQCRVFLVEVPDRTAETLMGIKRTHVLPGSIIMDDCFRGLKYQISQRNRTNYLDEDRIIEENLLDDHLGGFIWRRKHSGDLWGEFIRALQEVIYLKA</sequence>
<dbReference type="AlphaFoldDB" id="A0A0C2MF98"/>
<comment type="caution">
    <text evidence="1">The sequence shown here is derived from an EMBL/GenBank/DDBJ whole genome shotgun (WGS) entry which is preliminary data.</text>
</comment>
<evidence type="ECO:0000313" key="2">
    <source>
        <dbReference type="Proteomes" id="UP000031668"/>
    </source>
</evidence>
<evidence type="ECO:0000313" key="1">
    <source>
        <dbReference type="EMBL" id="KII63054.1"/>
    </source>
</evidence>
<dbReference type="InterPro" id="IPR053164">
    <property type="entry name" value="IS1016-like_transposase"/>
</dbReference>
<protein>
    <recommendedName>
        <fullName evidence="3">ISXO2-like transposase domain-containing protein</fullName>
    </recommendedName>
</protein>